<evidence type="ECO:0000256" key="1">
    <source>
        <dbReference type="SAM" id="Phobius"/>
    </source>
</evidence>
<accession>A0ABZ3HAK7</accession>
<dbReference type="InterPro" id="IPR032779">
    <property type="entry name" value="FliG_M"/>
</dbReference>
<dbReference type="InterPro" id="IPR011002">
    <property type="entry name" value="FliG_a-hlx"/>
</dbReference>
<feature type="transmembrane region" description="Helical" evidence="1">
    <location>
        <begin position="12"/>
        <end position="32"/>
    </location>
</feature>
<dbReference type="Gene3D" id="1.10.220.30">
    <property type="match status" value="1"/>
</dbReference>
<organism evidence="3 4">
    <name type="scientific">Sulfurimonas diazotrophicus</name>
    <dbReference type="NCBI Taxonomy" id="3131939"/>
    <lineage>
        <taxon>Bacteria</taxon>
        <taxon>Pseudomonadati</taxon>
        <taxon>Campylobacterota</taxon>
        <taxon>Epsilonproteobacteria</taxon>
        <taxon>Campylobacterales</taxon>
        <taxon>Sulfurimonadaceae</taxon>
        <taxon>Sulfurimonas</taxon>
    </lineage>
</organism>
<dbReference type="EMBL" id="CP147920">
    <property type="protein sequence ID" value="XAU14721.1"/>
    <property type="molecule type" value="Genomic_DNA"/>
</dbReference>
<protein>
    <recommendedName>
        <fullName evidence="2">Flagellar motor switch protein FliG middle domain-containing protein</fullName>
    </recommendedName>
</protein>
<feature type="domain" description="Flagellar motor switch protein FliG middle" evidence="2">
    <location>
        <begin position="163"/>
        <end position="230"/>
    </location>
</feature>
<evidence type="ECO:0000259" key="2">
    <source>
        <dbReference type="Pfam" id="PF14841"/>
    </source>
</evidence>
<proteinExistence type="predicted"/>
<reference evidence="3 4" key="1">
    <citation type="submission" date="2024-03" db="EMBL/GenBank/DDBJ databases">
        <title>Sulfurimonas sp. HSL3-1.</title>
        <authorList>
            <person name="Wang S."/>
        </authorList>
    </citation>
    <scope>NUCLEOTIDE SEQUENCE [LARGE SCALE GENOMIC DNA]</scope>
    <source>
        <strain evidence="3 4">HSL3-1</strain>
    </source>
</reference>
<keyword evidence="1" id="KW-0472">Membrane</keyword>
<sequence>MKGAEGFSSLPKTAVLFALLLCGSLLIGGMLYRTFIHTEIAIGSIADPVGTARLIERLELLDADYRVQKDGSILVDESDAARLQRQGLSLGEARPQPDRAAQGGMLLLLFLTAGALALVSRRLAVLLRDSIATPMAAAADTETRPAPEPSAPVPTARAAFGAARLFEGEHPQTVAVYLLGLATAEAAAAMEAMGAHERDRVWERMAFSGSCDEGLRMRVAELFAAKAKALQKRVRPAETTVKMLAIYRSLSPGTRTALLNALRRGHPHEGLITLLEAEAANTHRGGEG</sequence>
<keyword evidence="1" id="KW-1133">Transmembrane helix</keyword>
<keyword evidence="1" id="KW-0812">Transmembrane</keyword>
<keyword evidence="4" id="KW-1185">Reference proteome</keyword>
<name>A0ABZ3HAK7_9BACT</name>
<feature type="transmembrane region" description="Helical" evidence="1">
    <location>
        <begin position="100"/>
        <end position="119"/>
    </location>
</feature>
<dbReference type="Proteomes" id="UP001447842">
    <property type="component" value="Chromosome"/>
</dbReference>
<evidence type="ECO:0000313" key="3">
    <source>
        <dbReference type="EMBL" id="XAU14721.1"/>
    </source>
</evidence>
<evidence type="ECO:0000313" key="4">
    <source>
        <dbReference type="Proteomes" id="UP001447842"/>
    </source>
</evidence>
<gene>
    <name evidence="3" type="ORF">WCY31_10770</name>
</gene>
<dbReference type="RefSeq" id="WP_345972382.1">
    <property type="nucleotide sequence ID" value="NZ_CP147920.1"/>
</dbReference>
<dbReference type="SUPFAM" id="SSF48029">
    <property type="entry name" value="FliG"/>
    <property type="match status" value="1"/>
</dbReference>
<dbReference type="Pfam" id="PF14841">
    <property type="entry name" value="FliG_M"/>
    <property type="match status" value="1"/>
</dbReference>